<keyword evidence="1" id="KW-0472">Membrane</keyword>
<dbReference type="PANTHER" id="PTHR12203:SF35">
    <property type="entry name" value="PROTEIN O-GLUCOSYLTRANSFERASE 1"/>
    <property type="match status" value="1"/>
</dbReference>
<evidence type="ECO:0000313" key="2">
    <source>
        <dbReference type="EMBL" id="KAF4121740.1"/>
    </source>
</evidence>
<keyword evidence="1" id="KW-0812">Transmembrane</keyword>
<dbReference type="EMBL" id="JAANYQ010000011">
    <property type="protein sequence ID" value="KAF4121740.1"/>
    <property type="molecule type" value="Genomic_DNA"/>
</dbReference>
<feature type="transmembrane region" description="Helical" evidence="1">
    <location>
        <begin position="53"/>
        <end position="70"/>
    </location>
</feature>
<organism evidence="2 3">
    <name type="scientific">Geosmithia morbida</name>
    <dbReference type="NCBI Taxonomy" id="1094350"/>
    <lineage>
        <taxon>Eukaryota</taxon>
        <taxon>Fungi</taxon>
        <taxon>Dikarya</taxon>
        <taxon>Ascomycota</taxon>
        <taxon>Pezizomycotina</taxon>
        <taxon>Sordariomycetes</taxon>
        <taxon>Hypocreomycetidae</taxon>
        <taxon>Hypocreales</taxon>
        <taxon>Bionectriaceae</taxon>
        <taxon>Geosmithia</taxon>
    </lineage>
</organism>
<accession>A0A9P4YS40</accession>
<evidence type="ECO:0000256" key="1">
    <source>
        <dbReference type="SAM" id="Phobius"/>
    </source>
</evidence>
<feature type="transmembrane region" description="Helical" evidence="1">
    <location>
        <begin position="82"/>
        <end position="103"/>
    </location>
</feature>
<name>A0A9P4YS40_9HYPO</name>
<dbReference type="AlphaFoldDB" id="A0A9P4YS40"/>
<dbReference type="GeneID" id="55967809"/>
<dbReference type="InterPro" id="IPR051091">
    <property type="entry name" value="O-Glucosyltr/Glycosyltrsf_90"/>
</dbReference>
<keyword evidence="1" id="KW-1133">Transmembrane helix</keyword>
<gene>
    <name evidence="2" type="ORF">GMORB2_1579</name>
</gene>
<sequence length="697" mass="78774">MGAVFVVTAMFGGASRPDSFLEAPYGIFILLDSVFFAIFLFSVTMWLCLTSPLVPSTVITILASLWNSIWNASNYGDWGHFSSLPVVAPVWIVAGGSVLFSFFHGMRYILFMKRAVFISVLVGVALAISFRVSRTAPLSYPRHPISDLIYKAQIAHDHWVKEATVSSNIRAGAHIYQQRHDGRLPPPNFDAWYEYAQGATIIDTFEQIDEDLSPFWSYPPEVLRERAEAMTSIPGVFAIIIRNGKVTYSDAGNREEQRGLQELSETISKFSKHLPDMTIPINLGPSPRVLPVWEETYGQGQGRFGWGAGPSKRWLPDMAEGHLDPREVGLELDAARSSGALSPFRFRNMLINACAPNSKSRKKMMWDFAALCPDCVERHSKHEFLVSWNNSMEICEQPDLLNLHEMFLTSSDIDPIQDLGPLFSFSKTDAFGDILIPLPGPTLGGGEPDIKWEFKRRYDSLFWRGNIGHQDGNGQVLRASPKYRLLHLLLDPGSHEEVVVVRAGRGRDVNEFGYEAMPASEANSLLSFDVGMNGLSECSGYHCEIVRQAFEAMDDNQEPLEYRYVLLVDEKTSKPEQLMRAIRSKSMPMVSTIFRSWYTERLRPYLHLVPIDMRFHGLHTTYLYFTESANQVKYNKVSSGPGQVGSRDDGEWIALQGQKWAEKAIGEKDMEAYLFRLLLEWGRLIHNDRDNIGFRAK</sequence>
<keyword evidence="3" id="KW-1185">Reference proteome</keyword>
<dbReference type="RefSeq" id="XP_035320392.1">
    <property type="nucleotide sequence ID" value="XM_035463561.1"/>
</dbReference>
<evidence type="ECO:0000313" key="3">
    <source>
        <dbReference type="Proteomes" id="UP000749293"/>
    </source>
</evidence>
<dbReference type="PANTHER" id="PTHR12203">
    <property type="entry name" value="KDEL LYS-ASP-GLU-LEU CONTAINING - RELATED"/>
    <property type="match status" value="1"/>
</dbReference>
<comment type="caution">
    <text evidence="2">The sequence shown here is derived from an EMBL/GenBank/DDBJ whole genome shotgun (WGS) entry which is preliminary data.</text>
</comment>
<reference evidence="2" key="1">
    <citation type="submission" date="2020-03" db="EMBL/GenBank/DDBJ databases">
        <title>Site-based positive gene gene selection in Geosmithia morbida across the United States reveals a broad range of putative effectors and factors for local host and environmental adapation.</title>
        <authorList>
            <person name="Onufrak A."/>
            <person name="Murdoch R.W."/>
            <person name="Gazis R."/>
            <person name="Huff M."/>
            <person name="Staton M."/>
            <person name="Klingeman W."/>
            <person name="Hadziabdic D."/>
        </authorList>
    </citation>
    <scope>NUCLEOTIDE SEQUENCE</scope>
    <source>
        <strain evidence="2">1262</strain>
    </source>
</reference>
<feature type="transmembrane region" description="Helical" evidence="1">
    <location>
        <begin position="25"/>
        <end position="46"/>
    </location>
</feature>
<feature type="transmembrane region" description="Helical" evidence="1">
    <location>
        <begin position="115"/>
        <end position="132"/>
    </location>
</feature>
<proteinExistence type="predicted"/>
<protein>
    <submittedName>
        <fullName evidence="2">Glycosyltransferase family 90 protein</fullName>
    </submittedName>
</protein>
<dbReference type="Proteomes" id="UP000749293">
    <property type="component" value="Unassembled WGS sequence"/>
</dbReference>
<dbReference type="OrthoDB" id="541052at2759"/>